<organism evidence="1 2">
    <name type="scientific">Bifidobacterium mellis</name>
    <dbReference type="NCBI Taxonomy" id="1293823"/>
    <lineage>
        <taxon>Bacteria</taxon>
        <taxon>Bacillati</taxon>
        <taxon>Actinomycetota</taxon>
        <taxon>Actinomycetes</taxon>
        <taxon>Bifidobacteriales</taxon>
        <taxon>Bifidobacteriaceae</taxon>
        <taxon>Bifidobacterium</taxon>
    </lineage>
</organism>
<dbReference type="OrthoDB" id="3233958at2"/>
<dbReference type="Proteomes" id="UP000033567">
    <property type="component" value="Unassembled WGS sequence"/>
</dbReference>
<keyword evidence="2" id="KW-1185">Reference proteome</keyword>
<name>A0A0F4KYB6_9BIFI</name>
<dbReference type="PATRIC" id="fig|1684.5.peg.441"/>
<reference evidence="1 2" key="1">
    <citation type="submission" date="2014-12" db="EMBL/GenBank/DDBJ databases">
        <title>Comparative genomics of the lactic acid bacteria isolated from the honey bee gut.</title>
        <authorList>
            <person name="Ellegaard K.M."/>
            <person name="Tamarit D."/>
            <person name="Javelind E."/>
            <person name="Olofsson T."/>
            <person name="Andersson S.G."/>
            <person name="Vasquez A."/>
        </authorList>
    </citation>
    <scope>NUCLEOTIDE SEQUENCE [LARGE SCALE GENOMIC DNA]</scope>
    <source>
        <strain evidence="1 2">Bin7</strain>
    </source>
</reference>
<gene>
    <name evidence="1" type="ORF">JF70_04210</name>
</gene>
<sequence>MDEKTLVEKLSNLETIDQLVDLSKEIGQPLSYNDADQLFGRINQCKNDVAQLGGDTIAKLAKQVFNI</sequence>
<evidence type="ECO:0000313" key="1">
    <source>
        <dbReference type="EMBL" id="KJY51612.1"/>
    </source>
</evidence>
<evidence type="ECO:0000313" key="2">
    <source>
        <dbReference type="Proteomes" id="UP000033567"/>
    </source>
</evidence>
<protein>
    <submittedName>
        <fullName evidence="1">Uncharacterized protein</fullName>
    </submittedName>
</protein>
<dbReference type="GeneID" id="93050043"/>
<dbReference type="EMBL" id="JWMF01000004">
    <property type="protein sequence ID" value="KJY51612.1"/>
    <property type="molecule type" value="Genomic_DNA"/>
</dbReference>
<comment type="caution">
    <text evidence="1">The sequence shown here is derived from an EMBL/GenBank/DDBJ whole genome shotgun (WGS) entry which is preliminary data.</text>
</comment>
<accession>A0A0F4KYB6</accession>
<proteinExistence type="predicted"/>
<dbReference type="RefSeq" id="WP_015021464.1">
    <property type="nucleotide sequence ID" value="NZ_KQ033885.1"/>
</dbReference>